<evidence type="ECO:0000313" key="3">
    <source>
        <dbReference type="EMBL" id="MXY92517.1"/>
    </source>
</evidence>
<dbReference type="Gene3D" id="3.40.50.720">
    <property type="entry name" value="NAD(P)-binding Rossmann-like Domain"/>
    <property type="match status" value="1"/>
</dbReference>
<dbReference type="SUPFAM" id="SSF51735">
    <property type="entry name" value="NAD(P)-binding Rossmann-fold domains"/>
    <property type="match status" value="1"/>
</dbReference>
<dbReference type="Pfam" id="PF01408">
    <property type="entry name" value="GFO_IDH_MocA"/>
    <property type="match status" value="1"/>
</dbReference>
<dbReference type="InterPro" id="IPR000683">
    <property type="entry name" value="Gfo/Idh/MocA-like_OxRdtase_N"/>
</dbReference>
<reference evidence="3" key="1">
    <citation type="submission" date="2019-09" db="EMBL/GenBank/DDBJ databases">
        <title>Characterisation of the sponge microbiome using genome-centric metagenomics.</title>
        <authorList>
            <person name="Engelberts J.P."/>
            <person name="Robbins S.J."/>
            <person name="De Goeij J.M."/>
            <person name="Aranda M."/>
            <person name="Bell S.C."/>
            <person name="Webster N.S."/>
        </authorList>
    </citation>
    <scope>NUCLEOTIDE SEQUENCE</scope>
    <source>
        <strain evidence="3">SB0664_bin_27</strain>
    </source>
</reference>
<gene>
    <name evidence="3" type="ORF">F4Y42_03615</name>
</gene>
<evidence type="ECO:0000259" key="2">
    <source>
        <dbReference type="Pfam" id="PF01408"/>
    </source>
</evidence>
<sequence>MTDKTYRVAIIGLGRMGSTIDDEFPDRSPPYSVAASCQASERLQVVTGADIDPAKRAAFSERWGVDALYEDYVEMIRQEDPDMVAVCTRGHLHAEMATRSAEEGVKLIFCEKAIACSMDEADAILNAVQANGSLFNSGVLRRFNLRYHQARDLIRQGEIGEPKAAVHYASTNLLHGHIHSIDTLSFLLDDPKVESIWGELNTIDHRIPDNRLDDDPYGIFQLTFANGVAATSVPTGNWEFEVLGESGSVRVFDNGNDLQLRKNEVGKTRIAANVPVVPVPEHSATQYCLEDLVLAHEENRPTLGSIEVAHHLTEVCLALAESHRQERRISLPLENRSLYIFHR</sequence>
<accession>A0A6B0YPL0</accession>
<comment type="caution">
    <text evidence="3">The sequence shown here is derived from an EMBL/GenBank/DDBJ whole genome shotgun (WGS) entry which is preliminary data.</text>
</comment>
<organism evidence="3">
    <name type="scientific">Caldilineaceae bacterium SB0664_bin_27</name>
    <dbReference type="NCBI Taxonomy" id="2605260"/>
    <lineage>
        <taxon>Bacteria</taxon>
        <taxon>Bacillati</taxon>
        <taxon>Chloroflexota</taxon>
        <taxon>Caldilineae</taxon>
        <taxon>Caldilineales</taxon>
        <taxon>Caldilineaceae</taxon>
    </lineage>
</organism>
<dbReference type="GO" id="GO:0000166">
    <property type="term" value="F:nucleotide binding"/>
    <property type="evidence" value="ECO:0007669"/>
    <property type="project" value="InterPro"/>
</dbReference>
<name>A0A6B0YPL0_9CHLR</name>
<dbReference type="SUPFAM" id="SSF55347">
    <property type="entry name" value="Glyceraldehyde-3-phosphate dehydrogenase-like, C-terminal domain"/>
    <property type="match status" value="1"/>
</dbReference>
<protein>
    <submittedName>
        <fullName evidence="3">Gfo/Idh/MocA family oxidoreductase</fullName>
    </submittedName>
</protein>
<dbReference type="InterPro" id="IPR050463">
    <property type="entry name" value="Gfo/Idh/MocA_oxidrdct_glycsds"/>
</dbReference>
<feature type="domain" description="Gfo/Idh/MocA-like oxidoreductase N-terminal" evidence="2">
    <location>
        <begin position="7"/>
        <end position="135"/>
    </location>
</feature>
<proteinExistence type="predicted"/>
<keyword evidence="1" id="KW-0560">Oxidoreductase</keyword>
<dbReference type="PANTHER" id="PTHR43818:SF11">
    <property type="entry name" value="BCDNA.GH03377"/>
    <property type="match status" value="1"/>
</dbReference>
<dbReference type="PANTHER" id="PTHR43818">
    <property type="entry name" value="BCDNA.GH03377"/>
    <property type="match status" value="1"/>
</dbReference>
<evidence type="ECO:0000256" key="1">
    <source>
        <dbReference type="ARBA" id="ARBA00023002"/>
    </source>
</evidence>
<dbReference type="AlphaFoldDB" id="A0A6B0YPL0"/>
<dbReference type="InterPro" id="IPR036291">
    <property type="entry name" value="NAD(P)-bd_dom_sf"/>
</dbReference>
<dbReference type="EMBL" id="VXRG01000035">
    <property type="protein sequence ID" value="MXY92517.1"/>
    <property type="molecule type" value="Genomic_DNA"/>
</dbReference>
<dbReference type="Gene3D" id="3.30.360.10">
    <property type="entry name" value="Dihydrodipicolinate Reductase, domain 2"/>
    <property type="match status" value="1"/>
</dbReference>
<dbReference type="GO" id="GO:0016491">
    <property type="term" value="F:oxidoreductase activity"/>
    <property type="evidence" value="ECO:0007669"/>
    <property type="project" value="UniProtKB-KW"/>
</dbReference>